<sequence length="170" mass="19150">MRGLVLRRDQMLKMLPTRANSQFLQEERERWSATEAKGRSAPKNMRFVQGPAGPRFATLTRQACRLDLGLWRGLNSLKRTCASHSTNPPDITGRRSGAREIQKICIKPKSVHRDVFDGVHVTKIPRQDGQRGVGRQNRAHGSSQIEESEKAPTMSCLANDVEEAPPWSQH</sequence>
<dbReference type="Proteomes" id="UP000235371">
    <property type="component" value="Unassembled WGS sequence"/>
</dbReference>
<organism evidence="2 3">
    <name type="scientific">Hyaloscypha bicolor E</name>
    <dbReference type="NCBI Taxonomy" id="1095630"/>
    <lineage>
        <taxon>Eukaryota</taxon>
        <taxon>Fungi</taxon>
        <taxon>Dikarya</taxon>
        <taxon>Ascomycota</taxon>
        <taxon>Pezizomycotina</taxon>
        <taxon>Leotiomycetes</taxon>
        <taxon>Helotiales</taxon>
        <taxon>Hyaloscyphaceae</taxon>
        <taxon>Hyaloscypha</taxon>
        <taxon>Hyaloscypha bicolor</taxon>
    </lineage>
</organism>
<evidence type="ECO:0000313" key="2">
    <source>
        <dbReference type="EMBL" id="PMD63113.1"/>
    </source>
</evidence>
<dbReference type="InParanoid" id="A0A2J6TJB9"/>
<feature type="region of interest" description="Disordered" evidence="1">
    <location>
        <begin position="123"/>
        <end position="170"/>
    </location>
</feature>
<dbReference type="EMBL" id="KZ613782">
    <property type="protein sequence ID" value="PMD63113.1"/>
    <property type="molecule type" value="Genomic_DNA"/>
</dbReference>
<dbReference type="GeneID" id="36580014"/>
<name>A0A2J6TJB9_9HELO</name>
<dbReference type="RefSeq" id="XP_024740017.1">
    <property type="nucleotide sequence ID" value="XM_024871932.1"/>
</dbReference>
<evidence type="ECO:0000313" key="3">
    <source>
        <dbReference type="Proteomes" id="UP000235371"/>
    </source>
</evidence>
<proteinExistence type="predicted"/>
<accession>A0A2J6TJB9</accession>
<reference evidence="2 3" key="1">
    <citation type="submission" date="2016-04" db="EMBL/GenBank/DDBJ databases">
        <title>A degradative enzymes factory behind the ericoid mycorrhizal symbiosis.</title>
        <authorList>
            <consortium name="DOE Joint Genome Institute"/>
            <person name="Martino E."/>
            <person name="Morin E."/>
            <person name="Grelet G."/>
            <person name="Kuo A."/>
            <person name="Kohler A."/>
            <person name="Daghino S."/>
            <person name="Barry K."/>
            <person name="Choi C."/>
            <person name="Cichocki N."/>
            <person name="Clum A."/>
            <person name="Copeland A."/>
            <person name="Hainaut M."/>
            <person name="Haridas S."/>
            <person name="Labutti K."/>
            <person name="Lindquist E."/>
            <person name="Lipzen A."/>
            <person name="Khouja H.-R."/>
            <person name="Murat C."/>
            <person name="Ohm R."/>
            <person name="Olson A."/>
            <person name="Spatafora J."/>
            <person name="Veneault-Fourrey C."/>
            <person name="Henrissat B."/>
            <person name="Grigoriev I."/>
            <person name="Martin F."/>
            <person name="Perotto S."/>
        </authorList>
    </citation>
    <scope>NUCLEOTIDE SEQUENCE [LARGE SCALE GENOMIC DNA]</scope>
    <source>
        <strain evidence="2 3">E</strain>
    </source>
</reference>
<keyword evidence="3" id="KW-1185">Reference proteome</keyword>
<protein>
    <submittedName>
        <fullName evidence="2">Uncharacterized protein</fullName>
    </submittedName>
</protein>
<evidence type="ECO:0000256" key="1">
    <source>
        <dbReference type="SAM" id="MobiDB-lite"/>
    </source>
</evidence>
<dbReference type="AlphaFoldDB" id="A0A2J6TJB9"/>
<gene>
    <name evidence="2" type="ORF">K444DRAFT_328547</name>
</gene>